<name>A0A9X0CZN0_9CNID</name>
<feature type="non-terminal residue" evidence="2">
    <location>
        <position position="71"/>
    </location>
</feature>
<organism evidence="2 3">
    <name type="scientific">Desmophyllum pertusum</name>
    <dbReference type="NCBI Taxonomy" id="174260"/>
    <lineage>
        <taxon>Eukaryota</taxon>
        <taxon>Metazoa</taxon>
        <taxon>Cnidaria</taxon>
        <taxon>Anthozoa</taxon>
        <taxon>Hexacorallia</taxon>
        <taxon>Scleractinia</taxon>
        <taxon>Caryophylliina</taxon>
        <taxon>Caryophylliidae</taxon>
        <taxon>Desmophyllum</taxon>
    </lineage>
</organism>
<proteinExistence type="predicted"/>
<feature type="signal peptide" evidence="1">
    <location>
        <begin position="1"/>
        <end position="18"/>
    </location>
</feature>
<dbReference type="Proteomes" id="UP001163046">
    <property type="component" value="Unassembled WGS sequence"/>
</dbReference>
<sequence>MNCTAIVYLIVFVAICSAVRFPLQRRHGDINDLDCRDCAGLPSNCFCIVKKLCNDHCEGVQTGTCGEDCNP</sequence>
<evidence type="ECO:0000313" key="2">
    <source>
        <dbReference type="EMBL" id="KAJ7379364.1"/>
    </source>
</evidence>
<accession>A0A9X0CZN0</accession>
<evidence type="ECO:0000256" key="1">
    <source>
        <dbReference type="SAM" id="SignalP"/>
    </source>
</evidence>
<keyword evidence="3" id="KW-1185">Reference proteome</keyword>
<dbReference type="EMBL" id="MU826358">
    <property type="protein sequence ID" value="KAJ7379364.1"/>
    <property type="molecule type" value="Genomic_DNA"/>
</dbReference>
<gene>
    <name evidence="2" type="ORF">OS493_016600</name>
</gene>
<dbReference type="AlphaFoldDB" id="A0A9X0CZN0"/>
<keyword evidence="1" id="KW-0732">Signal</keyword>
<comment type="caution">
    <text evidence="2">The sequence shown here is derived from an EMBL/GenBank/DDBJ whole genome shotgun (WGS) entry which is preliminary data.</text>
</comment>
<protein>
    <submittedName>
        <fullName evidence="2">Uncharacterized protein</fullName>
    </submittedName>
</protein>
<evidence type="ECO:0000313" key="3">
    <source>
        <dbReference type="Proteomes" id="UP001163046"/>
    </source>
</evidence>
<feature type="chain" id="PRO_5040864331" evidence="1">
    <location>
        <begin position="19"/>
        <end position="71"/>
    </location>
</feature>
<reference evidence="2" key="1">
    <citation type="submission" date="2023-01" db="EMBL/GenBank/DDBJ databases">
        <title>Genome assembly of the deep-sea coral Lophelia pertusa.</title>
        <authorList>
            <person name="Herrera S."/>
            <person name="Cordes E."/>
        </authorList>
    </citation>
    <scope>NUCLEOTIDE SEQUENCE</scope>
    <source>
        <strain evidence="2">USNM1676648</strain>
        <tissue evidence="2">Polyp</tissue>
    </source>
</reference>